<dbReference type="RefSeq" id="YP_009152809.1">
    <property type="nucleotide sequence ID" value="NC_027394.1"/>
</dbReference>
<evidence type="ECO:0000313" key="2">
    <source>
        <dbReference type="Proteomes" id="UP000030209"/>
    </source>
</evidence>
<gene>
    <name evidence="1" type="ORF">CPT_Pookie10</name>
</gene>
<name>A0A0A0RNK7_9CAUD</name>
<sequence length="768" mass="85325">MALKPAIMQPSTKGNLIPDFTSPRWVQDTKVVGTSTLNVDANNPYKTNMTITDSAQGRLIAIPVESGKTYTFSFGNITGLYRLLKGRTDSYNNIPIIGQDQQNKSFTPDDTYGGYVTLRLTHGAAGTYLFENLQLIEGGPAPFSPAKMVNKPAKLISDGALNVPLTSDLWTLRSGTTYKRAEGNRIYFNSNADYAGIQLVLSTMGYNDATFQGKDIVFGGDVHPSATVMFFYKKSDGTPVYIGVSKVTDNGARAMNIPLGSTEHRLYVQSDTGGRGELWCENVYVKFGTDKGYKPYNPTNKKALVYPRKNFFSLDPANWTQGVRQGNKSIQASAYRITYIGDFPKVVPGQNFVLDFPATVPGYSTGHKFGVFVWDINGNVLLDSGWQYGKYEFTIPGGGYEMSLNMGLSNDGSLIPYRAKDTQMITYDKNDMVNKRAAGAIANMIDFTTLTPNMYVRDSDGLVVASGAGLSATDYMEFIEGKRYVIENMPNTFPLVLRFAYYDKNKTFISGTSHYSTVNASKILTAPAGTRYFRTAVSPSDFSTARIYCIDDNTIGDNLGLRKAAFQNLPFTTSRNVQDAKNGMVYARNQPVLQDGGIRVLEHPKEYHATKAIGVIDNVAGSLEFTYIPENDQAYYKQGAINRTYFSTNEGQFFRIWSWGGGSDHIVNFDMRSAANVRTFFDFPTSLTRLEKGIAIKFKISWSQTEFKLWINDQLRMTKTINPGGFHTQPTTSPLYIGYNAATEPNPMSGIYKDVTVRDRNDNIIFKF</sequence>
<keyword evidence="2" id="KW-1185">Reference proteome</keyword>
<dbReference type="EMBL" id="KM236248">
    <property type="protein sequence ID" value="AIW03695.1"/>
    <property type="molecule type" value="Genomic_DNA"/>
</dbReference>
<dbReference type="OrthoDB" id="3006at10239"/>
<dbReference type="KEGG" id="vg:24608766"/>
<evidence type="ECO:0000313" key="1">
    <source>
        <dbReference type="EMBL" id="AIW03695.1"/>
    </source>
</evidence>
<organism evidence="1 2">
    <name type="scientific">Bacillus phage Pookie</name>
    <dbReference type="NCBI Taxonomy" id="1540093"/>
    <lineage>
        <taxon>Viruses</taxon>
        <taxon>Duplodnaviria</taxon>
        <taxon>Heunggongvirae</taxon>
        <taxon>Uroviricota</taxon>
        <taxon>Caudoviricetes</taxon>
        <taxon>Pagevirus</taxon>
        <taxon>Pagevirus pookie</taxon>
    </lineage>
</organism>
<dbReference type="Proteomes" id="UP000030209">
    <property type="component" value="Segment"/>
</dbReference>
<accession>A0A0A0RNK7</accession>
<proteinExistence type="predicted"/>
<dbReference type="GeneID" id="24608766"/>
<reference evidence="1 2" key="1">
    <citation type="journal article" date="2015" name="Genome Announc.">
        <title>Complete Genome of Bacillus megaterium Podophage Pookie.</title>
        <authorList>
            <person name="Ladzekpo T.N."/>
            <person name="DeCrescenzo A.J."/>
            <person name="Hernandez A.C."/>
            <person name="Kuty Everett G.F."/>
        </authorList>
    </citation>
    <scope>NUCLEOTIDE SEQUENCE [LARGE SCALE GENOMIC DNA]</scope>
</reference>
<protein>
    <submittedName>
        <fullName evidence="1">Uncharacterized protein</fullName>
    </submittedName>
</protein>